<sequence length="69" mass="7544">MSDSVDHPGFVVRDIDNSAGLNENVNRPSERALVREPAGNKVLLSEIIALLIQFVTDDFVAGRHGSVRE</sequence>
<name>A0A0G1PP34_9BACT</name>
<gene>
    <name evidence="1" type="ORF">UX48_C0036G0008</name>
</gene>
<dbReference type="AlphaFoldDB" id="A0A0G1PP34"/>
<dbReference type="EMBL" id="LCMJ01000036">
    <property type="protein sequence ID" value="KKU34447.1"/>
    <property type="molecule type" value="Genomic_DNA"/>
</dbReference>
<proteinExistence type="predicted"/>
<comment type="caution">
    <text evidence="1">The sequence shown here is derived from an EMBL/GenBank/DDBJ whole genome shotgun (WGS) entry which is preliminary data.</text>
</comment>
<evidence type="ECO:0000313" key="2">
    <source>
        <dbReference type="Proteomes" id="UP000034067"/>
    </source>
</evidence>
<reference evidence="1 2" key="1">
    <citation type="journal article" date="2015" name="Nature">
        <title>rRNA introns, odd ribosomes, and small enigmatic genomes across a large radiation of phyla.</title>
        <authorList>
            <person name="Brown C.T."/>
            <person name="Hug L.A."/>
            <person name="Thomas B.C."/>
            <person name="Sharon I."/>
            <person name="Castelle C.J."/>
            <person name="Singh A."/>
            <person name="Wilkins M.J."/>
            <person name="Williams K.H."/>
            <person name="Banfield J.F."/>
        </authorList>
    </citation>
    <scope>NUCLEOTIDE SEQUENCE [LARGE SCALE GENOMIC DNA]</scope>
</reference>
<dbReference type="Proteomes" id="UP000034067">
    <property type="component" value="Unassembled WGS sequence"/>
</dbReference>
<organism evidence="1 2">
    <name type="scientific">Candidatus Azambacteria bacterium GW2011_GWB1_46_27</name>
    <dbReference type="NCBI Taxonomy" id="1618617"/>
    <lineage>
        <taxon>Bacteria</taxon>
        <taxon>Candidatus Azamiibacteriota</taxon>
    </lineage>
</organism>
<accession>A0A0G1PP34</accession>
<protein>
    <submittedName>
        <fullName evidence="1">Uncharacterized protein</fullName>
    </submittedName>
</protein>
<evidence type="ECO:0000313" key="1">
    <source>
        <dbReference type="EMBL" id="KKU34447.1"/>
    </source>
</evidence>